<dbReference type="PROSITE" id="PS50045">
    <property type="entry name" value="SIGMA54_INTERACT_4"/>
    <property type="match status" value="1"/>
</dbReference>
<keyword evidence="3" id="KW-0805">Transcription regulation</keyword>
<evidence type="ECO:0000256" key="1">
    <source>
        <dbReference type="ARBA" id="ARBA00022741"/>
    </source>
</evidence>
<dbReference type="InterPro" id="IPR009057">
    <property type="entry name" value="Homeodomain-like_sf"/>
</dbReference>
<dbReference type="InterPro" id="IPR025943">
    <property type="entry name" value="Sigma_54_int_dom_ATP-bd_2"/>
</dbReference>
<feature type="domain" description="Sigma-54 factor interaction" evidence="6">
    <location>
        <begin position="208"/>
        <end position="436"/>
    </location>
</feature>
<dbReference type="Pfam" id="PF08448">
    <property type="entry name" value="PAS_4"/>
    <property type="match status" value="1"/>
</dbReference>
<dbReference type="InterPro" id="IPR058031">
    <property type="entry name" value="AAA_lid_NorR"/>
</dbReference>
<dbReference type="PRINTS" id="PR01590">
    <property type="entry name" value="HTHFIS"/>
</dbReference>
<sequence length="511" mass="57898">MEKYFTEYIPYTITSERGEPIYSSPALKKIANKDNRSTYSYSLGEGKILTIYTAEGIDDVIKHNIKQILDSINEGIHIVNDQGETIFYNPMMAEMEGIGAHEVLNKKVLAMFPSLTPETSTIHKVLKSKKAMYDQLQSYTNYKGRGITTINSTFPLYNSGDFVGVLEVSKNITRLKELSEKVIDLQQKLYSSNGSKKKKDCWYTFTDIVGEDIDLKTIKEYAKRAAASNSPVLIYGETGTGKELFAQSIHSESKRSNKPFIAQNCAALPEGLLEGILFGTVKGSFTGAIDRPGLFQQANGGTLLLDELNSMGFELQAKLLRVLQNGRIRPVGATKEIDVDVRIIATTNADPYQSILEKKIREDLYYRLAVVNIEIPPLRRRKQDITVLMEHFLYKYKNKFRLANLDMDKDVKEIFLNYSWPGNVRELEHIIEGAVNLIDGDNIIKTIHLPKFLQGGWSTVQQSTLTNQVKDFEKNIISQAYYACNRNISKTAQRLGISRQSLQYKIKKYDL</sequence>
<dbReference type="AlphaFoldDB" id="A0AAU7VM13"/>
<gene>
    <name evidence="8" type="ORF">PRVXT_000205</name>
</gene>
<dbReference type="FunFam" id="3.40.50.300:FF:000006">
    <property type="entry name" value="DNA-binding transcriptional regulator NtrC"/>
    <property type="match status" value="1"/>
</dbReference>
<dbReference type="PROSITE" id="PS00688">
    <property type="entry name" value="SIGMA54_INTERACT_3"/>
    <property type="match status" value="1"/>
</dbReference>
<dbReference type="SUPFAM" id="SSF55785">
    <property type="entry name" value="PYP-like sensor domain (PAS domain)"/>
    <property type="match status" value="1"/>
</dbReference>
<dbReference type="Gene3D" id="3.30.450.20">
    <property type="entry name" value="PAS domain"/>
    <property type="match status" value="1"/>
</dbReference>
<dbReference type="InterPro" id="IPR013656">
    <property type="entry name" value="PAS_4"/>
</dbReference>
<dbReference type="Gene3D" id="1.10.8.60">
    <property type="match status" value="1"/>
</dbReference>
<dbReference type="InterPro" id="IPR027417">
    <property type="entry name" value="P-loop_NTPase"/>
</dbReference>
<dbReference type="InterPro" id="IPR003593">
    <property type="entry name" value="AAA+_ATPase"/>
</dbReference>
<evidence type="ECO:0000256" key="4">
    <source>
        <dbReference type="ARBA" id="ARBA00023125"/>
    </source>
</evidence>
<dbReference type="Pfam" id="PF02954">
    <property type="entry name" value="HTH_8"/>
    <property type="match status" value="1"/>
</dbReference>
<reference evidence="8" key="1">
    <citation type="journal article" date="2013" name="Extremophiles">
        <title>Proteinivorax tanatarense gen. nov., sp. nov., an anaerobic, haloalkaliphilic, proteolytic bacterium isolated from a decaying algal bloom, and proposal of Proteinivoraceae fam. nov.</title>
        <authorList>
            <person name="Kevbrin V."/>
            <person name="Boltyanskaya Y."/>
            <person name="Zhilina T."/>
            <person name="Kolganova T."/>
            <person name="Lavrentjeva E."/>
            <person name="Kuznetsov B."/>
        </authorList>
    </citation>
    <scope>NUCLEOTIDE SEQUENCE</scope>
    <source>
        <strain evidence="8">Z-910T</strain>
    </source>
</reference>
<evidence type="ECO:0000256" key="2">
    <source>
        <dbReference type="ARBA" id="ARBA00022840"/>
    </source>
</evidence>
<dbReference type="GO" id="GO:0043565">
    <property type="term" value="F:sequence-specific DNA binding"/>
    <property type="evidence" value="ECO:0007669"/>
    <property type="project" value="InterPro"/>
</dbReference>
<name>A0AAU7VM13_9FIRM</name>
<dbReference type="InterPro" id="IPR035965">
    <property type="entry name" value="PAS-like_dom_sf"/>
</dbReference>
<evidence type="ECO:0000256" key="5">
    <source>
        <dbReference type="ARBA" id="ARBA00023163"/>
    </source>
</evidence>
<dbReference type="EMBL" id="CP158367">
    <property type="protein sequence ID" value="XBX75099.1"/>
    <property type="molecule type" value="Genomic_DNA"/>
</dbReference>
<keyword evidence="1" id="KW-0547">Nucleotide-binding</keyword>
<evidence type="ECO:0000313" key="8">
    <source>
        <dbReference type="EMBL" id="XBX75099.1"/>
    </source>
</evidence>
<dbReference type="CDD" id="cd00009">
    <property type="entry name" value="AAA"/>
    <property type="match status" value="1"/>
</dbReference>
<protein>
    <submittedName>
        <fullName evidence="8">Sigma 54-interacting transcriptional regulator</fullName>
    </submittedName>
</protein>
<accession>A0AAU7VM13</accession>
<dbReference type="PROSITE" id="PS50112">
    <property type="entry name" value="PAS"/>
    <property type="match status" value="1"/>
</dbReference>
<feature type="domain" description="PAS" evidence="7">
    <location>
        <begin position="61"/>
        <end position="118"/>
    </location>
</feature>
<dbReference type="InterPro" id="IPR002078">
    <property type="entry name" value="Sigma_54_int"/>
</dbReference>
<dbReference type="Pfam" id="PF00158">
    <property type="entry name" value="Sigma54_activat"/>
    <property type="match status" value="1"/>
</dbReference>
<organism evidence="8">
    <name type="scientific">Proteinivorax tanatarense</name>
    <dbReference type="NCBI Taxonomy" id="1260629"/>
    <lineage>
        <taxon>Bacteria</taxon>
        <taxon>Bacillati</taxon>
        <taxon>Bacillota</taxon>
        <taxon>Clostridia</taxon>
        <taxon>Eubacteriales</taxon>
        <taxon>Proteinivoracaceae</taxon>
        <taxon>Proteinivorax</taxon>
    </lineage>
</organism>
<dbReference type="SMART" id="SM00091">
    <property type="entry name" value="PAS"/>
    <property type="match status" value="1"/>
</dbReference>
<dbReference type="PROSITE" id="PS00676">
    <property type="entry name" value="SIGMA54_INTERACT_2"/>
    <property type="match status" value="1"/>
</dbReference>
<dbReference type="PROSITE" id="PS00675">
    <property type="entry name" value="SIGMA54_INTERACT_1"/>
    <property type="match status" value="1"/>
</dbReference>
<evidence type="ECO:0000259" key="6">
    <source>
        <dbReference type="PROSITE" id="PS50045"/>
    </source>
</evidence>
<dbReference type="SUPFAM" id="SSF46689">
    <property type="entry name" value="Homeodomain-like"/>
    <property type="match status" value="1"/>
</dbReference>
<dbReference type="SMART" id="SM00382">
    <property type="entry name" value="AAA"/>
    <property type="match status" value="1"/>
</dbReference>
<evidence type="ECO:0000256" key="3">
    <source>
        <dbReference type="ARBA" id="ARBA00023015"/>
    </source>
</evidence>
<reference evidence="8" key="2">
    <citation type="submission" date="2024-06" db="EMBL/GenBank/DDBJ databases">
        <authorList>
            <person name="Petrova K.O."/>
            <person name="Toshchakov S.V."/>
            <person name="Boltjanskaja Y.V."/>
            <person name="Kevbrin V."/>
        </authorList>
    </citation>
    <scope>NUCLEOTIDE SEQUENCE</scope>
    <source>
        <strain evidence="8">Z-910T</strain>
    </source>
</reference>
<dbReference type="GO" id="GO:0006355">
    <property type="term" value="P:regulation of DNA-templated transcription"/>
    <property type="evidence" value="ECO:0007669"/>
    <property type="project" value="InterPro"/>
</dbReference>
<dbReference type="PANTHER" id="PTHR32071">
    <property type="entry name" value="TRANSCRIPTIONAL REGULATORY PROTEIN"/>
    <property type="match status" value="1"/>
</dbReference>
<dbReference type="NCBIfam" id="TIGR00229">
    <property type="entry name" value="sensory_box"/>
    <property type="match status" value="1"/>
</dbReference>
<dbReference type="Gene3D" id="1.10.10.60">
    <property type="entry name" value="Homeodomain-like"/>
    <property type="match status" value="1"/>
</dbReference>
<dbReference type="RefSeq" id="WP_350343846.1">
    <property type="nucleotide sequence ID" value="NZ_CP158367.1"/>
</dbReference>
<dbReference type="InterPro" id="IPR025944">
    <property type="entry name" value="Sigma_54_int_dom_CS"/>
</dbReference>
<dbReference type="GO" id="GO:0005524">
    <property type="term" value="F:ATP binding"/>
    <property type="evidence" value="ECO:0007669"/>
    <property type="project" value="UniProtKB-KW"/>
</dbReference>
<dbReference type="Gene3D" id="3.40.50.300">
    <property type="entry name" value="P-loop containing nucleotide triphosphate hydrolases"/>
    <property type="match status" value="1"/>
</dbReference>
<keyword evidence="2" id="KW-0067">ATP-binding</keyword>
<dbReference type="SUPFAM" id="SSF52540">
    <property type="entry name" value="P-loop containing nucleoside triphosphate hydrolases"/>
    <property type="match status" value="1"/>
</dbReference>
<dbReference type="InterPro" id="IPR025662">
    <property type="entry name" value="Sigma_54_int_dom_ATP-bd_1"/>
</dbReference>
<evidence type="ECO:0000259" key="7">
    <source>
        <dbReference type="PROSITE" id="PS50112"/>
    </source>
</evidence>
<dbReference type="PANTHER" id="PTHR32071:SF74">
    <property type="entry name" value="TRANSCRIPTIONAL ACTIVATOR ROCR"/>
    <property type="match status" value="1"/>
</dbReference>
<dbReference type="InterPro" id="IPR002197">
    <property type="entry name" value="HTH_Fis"/>
</dbReference>
<dbReference type="Pfam" id="PF25601">
    <property type="entry name" value="AAA_lid_14"/>
    <property type="match status" value="1"/>
</dbReference>
<keyword evidence="5" id="KW-0804">Transcription</keyword>
<proteinExistence type="predicted"/>
<dbReference type="InterPro" id="IPR000014">
    <property type="entry name" value="PAS"/>
</dbReference>
<keyword evidence="4" id="KW-0238">DNA-binding</keyword>